<evidence type="ECO:0000256" key="4">
    <source>
        <dbReference type="ARBA" id="ARBA00023242"/>
    </source>
</evidence>
<accession>A0A7R9E5J7</accession>
<gene>
    <name evidence="7" type="ORF">TMSB3V08_LOCUS3745</name>
</gene>
<dbReference type="GO" id="GO:0005737">
    <property type="term" value="C:cytoplasm"/>
    <property type="evidence" value="ECO:0007669"/>
    <property type="project" value="UniProtKB-SubCell"/>
</dbReference>
<keyword evidence="4" id="KW-0539">Nucleus</keyword>
<dbReference type="PANTHER" id="PTHR31661">
    <property type="entry name" value="SIMILAR TO CDNA SEQUENCE BC052040"/>
    <property type="match status" value="1"/>
</dbReference>
<dbReference type="AlphaFoldDB" id="A0A7R9E5J7"/>
<evidence type="ECO:0000256" key="5">
    <source>
        <dbReference type="ARBA" id="ARBA00023480"/>
    </source>
</evidence>
<dbReference type="EMBL" id="OB793297">
    <property type="protein sequence ID" value="CAD7426877.1"/>
    <property type="molecule type" value="Genomic_DNA"/>
</dbReference>
<dbReference type="Pfam" id="PF14811">
    <property type="entry name" value="TPD"/>
    <property type="match status" value="1"/>
</dbReference>
<organism evidence="7">
    <name type="scientific">Timema monikensis</name>
    <dbReference type="NCBI Taxonomy" id="170555"/>
    <lineage>
        <taxon>Eukaryota</taxon>
        <taxon>Metazoa</taxon>
        <taxon>Ecdysozoa</taxon>
        <taxon>Arthropoda</taxon>
        <taxon>Hexapoda</taxon>
        <taxon>Insecta</taxon>
        <taxon>Pterygota</taxon>
        <taxon>Neoptera</taxon>
        <taxon>Polyneoptera</taxon>
        <taxon>Phasmatodea</taxon>
        <taxon>Timematodea</taxon>
        <taxon>Timematoidea</taxon>
        <taxon>Timematidae</taxon>
        <taxon>Timema</taxon>
    </lineage>
</organism>
<dbReference type="GO" id="GO:0005634">
    <property type="term" value="C:nucleus"/>
    <property type="evidence" value="ECO:0007669"/>
    <property type="project" value="UniProtKB-SubCell"/>
</dbReference>
<keyword evidence="3" id="KW-0963">Cytoplasm</keyword>
<protein>
    <recommendedName>
        <fullName evidence="5">CDAN1-interacting nuclease 1</fullName>
    </recommendedName>
</protein>
<feature type="compositionally biased region" description="Polar residues" evidence="6">
    <location>
        <begin position="122"/>
        <end position="132"/>
    </location>
</feature>
<feature type="region of interest" description="Disordered" evidence="6">
    <location>
        <begin position="79"/>
        <end position="150"/>
    </location>
</feature>
<evidence type="ECO:0000256" key="6">
    <source>
        <dbReference type="SAM" id="MobiDB-lite"/>
    </source>
</evidence>
<dbReference type="PANTHER" id="PTHR31661:SF1">
    <property type="entry name" value="CDAN1-INTERACTING NUCLEASE 1"/>
    <property type="match status" value="1"/>
</dbReference>
<sequence>MIIYILRAILLENNTKTFISNFCNREKICGQFRYMQCFRYLQAVEKGETKILLQMSVELRIAPALLARLILEQHYMPESSKSIPTHRTPSSRTFIPKSKPHQTPKEIYSHQKNDRAIKSSDHTPSTSQRPVQSSKISTSSDDVSTRSNETINDNLDKVLNISDEMTTMTLTSKVDNPKIEKSFDVCQDTLVVSSNIAHKHLDDLLKHNVKVTRKKCRKSLDIDKLANDKYLVNVSKGSQNKTNEIVNGSPKDQSVQISEVVSTSSRVTFQTILDKENKVVADPLDDTNKNLFKVEEISRDELKDSDDIMAKALQLREKAKDKNTRLEPPAIQSISKPARRVFPTPVEEKWTKTTEEEKNTLKKAREDLLQDLKFFISSKMKEEPKQSDIKETAVPGDNKCATDAALEYFELLEKLKSRENSVFLPVKVRSCLSSIETVSEVNYRSDFSTEAKAFYSGCIAYLEKWTANLQQLKLFEWVRLHEHVTWEKVLASYEAFKDAIDSTVDEDCLFDEITALTNFLAGDKITEWNVSKIPIQTRWLEVFTFMNNKLQPLKNLQLLCYDYETKLYQLAKEADISCRSEDYMRANGYDKTPDLLLSKPIAIGQHVVNWVESKALFADEELHEIYFLEQYDRYRNRYGPGMVIYWFGFVEPLRERHTDILIRDNFPKYIKYMTPELLEPIFGQN</sequence>
<feature type="compositionally biased region" description="Polar residues" evidence="6">
    <location>
        <begin position="79"/>
        <end position="93"/>
    </location>
</feature>
<reference evidence="7" key="1">
    <citation type="submission" date="2020-11" db="EMBL/GenBank/DDBJ databases">
        <authorList>
            <person name="Tran Van P."/>
        </authorList>
    </citation>
    <scope>NUCLEOTIDE SEQUENCE</scope>
</reference>
<name>A0A7R9E5J7_9NEOP</name>
<dbReference type="InterPro" id="IPR029404">
    <property type="entry name" value="CDIN1"/>
</dbReference>
<evidence type="ECO:0000256" key="1">
    <source>
        <dbReference type="ARBA" id="ARBA00004123"/>
    </source>
</evidence>
<feature type="compositionally biased region" description="Basic and acidic residues" evidence="6">
    <location>
        <begin position="103"/>
        <end position="121"/>
    </location>
</feature>
<comment type="subcellular location">
    <subcellularLocation>
        <location evidence="2">Cytoplasm</location>
    </subcellularLocation>
    <subcellularLocation>
        <location evidence="1">Nucleus</location>
    </subcellularLocation>
</comment>
<evidence type="ECO:0000256" key="3">
    <source>
        <dbReference type="ARBA" id="ARBA00022490"/>
    </source>
</evidence>
<feature type="compositionally biased region" description="Low complexity" evidence="6">
    <location>
        <begin position="133"/>
        <end position="142"/>
    </location>
</feature>
<proteinExistence type="predicted"/>
<evidence type="ECO:0000313" key="7">
    <source>
        <dbReference type="EMBL" id="CAD7426877.1"/>
    </source>
</evidence>
<evidence type="ECO:0000256" key="2">
    <source>
        <dbReference type="ARBA" id="ARBA00004496"/>
    </source>
</evidence>